<sequence length="101" mass="11860">MTFKCIRYFISGYFHQDWYIYGSTDKEIIKYFIQKESLVQVNTLVSELENLSALDIDNNLAEKILIESGCGYYYQADSLSALEWLLNIKYLLKITLDEHLS</sequence>
<dbReference type="RefSeq" id="WP_039981103.1">
    <property type="nucleotide sequence ID" value="NZ_BAOJ01000052.1"/>
</dbReference>
<reference evidence="2 3" key="1">
    <citation type="submission" date="2019-07" db="EMBL/GenBank/DDBJ databases">
        <title>Whole genome shotgun sequence of Vibrio sagamiensis NBRC 104589.</title>
        <authorList>
            <person name="Hosoyama A."/>
            <person name="Uohara A."/>
            <person name="Ohji S."/>
            <person name="Ichikawa N."/>
        </authorList>
    </citation>
    <scope>NUCLEOTIDE SEQUENCE [LARGE SCALE GENOMIC DNA]</scope>
    <source>
        <strain evidence="2 3">NBRC 104589</strain>
    </source>
</reference>
<dbReference type="OrthoDB" id="3786912at2"/>
<evidence type="ECO:0000313" key="2">
    <source>
        <dbReference type="EMBL" id="GEM76667.1"/>
    </source>
</evidence>
<keyword evidence="3" id="KW-1185">Reference proteome</keyword>
<comment type="caution">
    <text evidence="2">The sequence shown here is derived from an EMBL/GenBank/DDBJ whole genome shotgun (WGS) entry which is preliminary data.</text>
</comment>
<accession>A0A511QHK5</accession>
<gene>
    <name evidence="2" type="ORF">VSA01S_27790</name>
</gene>
<feature type="domain" description="CdiI immunity protein" evidence="1">
    <location>
        <begin position="3"/>
        <end position="89"/>
    </location>
</feature>
<dbReference type="Proteomes" id="UP000321922">
    <property type="component" value="Unassembled WGS sequence"/>
</dbReference>
<organism evidence="2 3">
    <name type="scientific">Vibrio sagamiensis NBRC 104589</name>
    <dbReference type="NCBI Taxonomy" id="1219064"/>
    <lineage>
        <taxon>Bacteria</taxon>
        <taxon>Pseudomonadati</taxon>
        <taxon>Pseudomonadota</taxon>
        <taxon>Gammaproteobacteria</taxon>
        <taxon>Vibrionales</taxon>
        <taxon>Vibrionaceae</taxon>
        <taxon>Vibrio</taxon>
    </lineage>
</organism>
<dbReference type="EMBL" id="BJXJ01000029">
    <property type="protein sequence ID" value="GEM76667.1"/>
    <property type="molecule type" value="Genomic_DNA"/>
</dbReference>
<proteinExistence type="predicted"/>
<dbReference type="Pfam" id="PF18593">
    <property type="entry name" value="CdiI_2"/>
    <property type="match status" value="1"/>
</dbReference>
<dbReference type="AlphaFoldDB" id="A0A511QHK5"/>
<evidence type="ECO:0000313" key="3">
    <source>
        <dbReference type="Proteomes" id="UP000321922"/>
    </source>
</evidence>
<dbReference type="InterPro" id="IPR041129">
    <property type="entry name" value="CdiI_2"/>
</dbReference>
<evidence type="ECO:0000259" key="1">
    <source>
        <dbReference type="Pfam" id="PF18593"/>
    </source>
</evidence>
<name>A0A511QHK5_9VIBR</name>
<protein>
    <recommendedName>
        <fullName evidence="1">CdiI immunity protein domain-containing protein</fullName>
    </recommendedName>
</protein>